<feature type="domain" description="Glutamyl/glutaminyl-tRNA synthetase class Ib catalytic" evidence="7">
    <location>
        <begin position="1"/>
        <end position="149"/>
    </location>
</feature>
<dbReference type="Gene3D" id="2.40.240.10">
    <property type="entry name" value="Ribosomal Protein L25, Chain P"/>
    <property type="match status" value="1"/>
</dbReference>
<gene>
    <name evidence="9" type="ORF">METZ01_LOCUS502147</name>
</gene>
<dbReference type="SUPFAM" id="SSF50715">
    <property type="entry name" value="Ribosomal protein L25-like"/>
    <property type="match status" value="1"/>
</dbReference>
<dbReference type="PANTHER" id="PTHR43097">
    <property type="entry name" value="GLUTAMINE-TRNA LIGASE"/>
    <property type="match status" value="1"/>
</dbReference>
<dbReference type="GO" id="GO:0004819">
    <property type="term" value="F:glutamine-tRNA ligase activity"/>
    <property type="evidence" value="ECO:0007669"/>
    <property type="project" value="TreeGrafter"/>
</dbReference>
<evidence type="ECO:0000256" key="5">
    <source>
        <dbReference type="ARBA" id="ARBA00022917"/>
    </source>
</evidence>
<dbReference type="Pfam" id="PF00749">
    <property type="entry name" value="tRNA-synt_1c"/>
    <property type="match status" value="1"/>
</dbReference>
<dbReference type="GO" id="GO:0005829">
    <property type="term" value="C:cytosol"/>
    <property type="evidence" value="ECO:0007669"/>
    <property type="project" value="TreeGrafter"/>
</dbReference>
<evidence type="ECO:0008006" key="10">
    <source>
        <dbReference type="Google" id="ProtNLM"/>
    </source>
</evidence>
<dbReference type="GO" id="GO:0006425">
    <property type="term" value="P:glutaminyl-tRNA aminoacylation"/>
    <property type="evidence" value="ECO:0007669"/>
    <property type="project" value="TreeGrafter"/>
</dbReference>
<dbReference type="EMBL" id="UINC01221100">
    <property type="protein sequence ID" value="SVE49293.1"/>
    <property type="molecule type" value="Genomic_DNA"/>
</dbReference>
<dbReference type="InterPro" id="IPR020059">
    <property type="entry name" value="Glu/Gln-tRNA-synth_Ib_codon-bd"/>
</dbReference>
<sequence length="233" mass="27402">DPVIYRIVHADHPRTGDKWKIYPSYDFAHGQSDSIEGITHSICTLEFEDHRPLYDWFCQNLGIHHPQQIEFARLNLNYVVMSKRKMLRLVEEGQVNGWDDPRMPTLQGMRRRGFTPEAIRNFAERVGVAKRENVIDVALLEHCLREDLNKRAQRRMGVLRPLKVVIDNYPEDQVEELDAINNPEDASAGSRKVPFSRELYIERDDFMEDPPKKFFRLGPGREVRLRYAYYVTC</sequence>
<organism evidence="9">
    <name type="scientific">marine metagenome</name>
    <dbReference type="NCBI Taxonomy" id="408172"/>
    <lineage>
        <taxon>unclassified sequences</taxon>
        <taxon>metagenomes</taxon>
        <taxon>ecological metagenomes</taxon>
    </lineage>
</organism>
<dbReference type="InterPro" id="IPR020058">
    <property type="entry name" value="Glu/Gln-tRNA-synth_Ib_cat-dom"/>
</dbReference>
<dbReference type="Pfam" id="PF03950">
    <property type="entry name" value="tRNA-synt_1c_C"/>
    <property type="match status" value="1"/>
</dbReference>
<evidence type="ECO:0000256" key="1">
    <source>
        <dbReference type="ARBA" id="ARBA00022490"/>
    </source>
</evidence>
<dbReference type="SUPFAM" id="SSF52374">
    <property type="entry name" value="Nucleotidylyl transferase"/>
    <property type="match status" value="1"/>
</dbReference>
<reference evidence="9" key="1">
    <citation type="submission" date="2018-05" db="EMBL/GenBank/DDBJ databases">
        <authorList>
            <person name="Lanie J.A."/>
            <person name="Ng W.-L."/>
            <person name="Kazmierczak K.M."/>
            <person name="Andrzejewski T.M."/>
            <person name="Davidsen T.M."/>
            <person name="Wayne K.J."/>
            <person name="Tettelin H."/>
            <person name="Glass J.I."/>
            <person name="Rusch D."/>
            <person name="Podicherti R."/>
            <person name="Tsui H.-C.T."/>
            <person name="Winkler M.E."/>
        </authorList>
    </citation>
    <scope>NUCLEOTIDE SEQUENCE</scope>
</reference>
<dbReference type="InterPro" id="IPR050132">
    <property type="entry name" value="Gln/Glu-tRNA_Ligase"/>
</dbReference>
<keyword evidence="6" id="KW-0030">Aminoacyl-tRNA synthetase</keyword>
<dbReference type="GO" id="GO:0005524">
    <property type="term" value="F:ATP binding"/>
    <property type="evidence" value="ECO:0007669"/>
    <property type="project" value="UniProtKB-KW"/>
</dbReference>
<evidence type="ECO:0000259" key="7">
    <source>
        <dbReference type="Pfam" id="PF00749"/>
    </source>
</evidence>
<evidence type="ECO:0000256" key="2">
    <source>
        <dbReference type="ARBA" id="ARBA00022598"/>
    </source>
</evidence>
<evidence type="ECO:0000256" key="3">
    <source>
        <dbReference type="ARBA" id="ARBA00022741"/>
    </source>
</evidence>
<dbReference type="PANTHER" id="PTHR43097:SF5">
    <property type="entry name" value="GLUTAMATE--TRNA LIGASE"/>
    <property type="match status" value="1"/>
</dbReference>
<dbReference type="InterPro" id="IPR011035">
    <property type="entry name" value="Ribosomal_bL25/Gln-tRNA_synth"/>
</dbReference>
<dbReference type="AlphaFoldDB" id="A0A383DYH7"/>
<keyword evidence="4" id="KW-0067">ATP-binding</keyword>
<protein>
    <recommendedName>
        <fullName evidence="10">Glutamine--tRNA ligase</fullName>
    </recommendedName>
</protein>
<keyword evidence="1" id="KW-0963">Cytoplasm</keyword>
<keyword evidence="5" id="KW-0648">Protein biosynthesis</keyword>
<evidence type="ECO:0000259" key="8">
    <source>
        <dbReference type="Pfam" id="PF03950"/>
    </source>
</evidence>
<accession>A0A383DYH7</accession>
<evidence type="ECO:0000256" key="4">
    <source>
        <dbReference type="ARBA" id="ARBA00022840"/>
    </source>
</evidence>
<dbReference type="InterPro" id="IPR014729">
    <property type="entry name" value="Rossmann-like_a/b/a_fold"/>
</dbReference>
<keyword evidence="2" id="KW-0436">Ligase</keyword>
<evidence type="ECO:0000256" key="6">
    <source>
        <dbReference type="ARBA" id="ARBA00023146"/>
    </source>
</evidence>
<dbReference type="Gene3D" id="3.40.50.620">
    <property type="entry name" value="HUPs"/>
    <property type="match status" value="1"/>
</dbReference>
<dbReference type="InterPro" id="IPR020056">
    <property type="entry name" value="Rbsml_bL25/Gln-tRNA_synth_N"/>
</dbReference>
<evidence type="ECO:0000313" key="9">
    <source>
        <dbReference type="EMBL" id="SVE49293.1"/>
    </source>
</evidence>
<name>A0A383DYH7_9ZZZZ</name>
<keyword evidence="3" id="KW-0547">Nucleotide-binding</keyword>
<feature type="non-terminal residue" evidence="9">
    <location>
        <position position="233"/>
    </location>
</feature>
<feature type="non-terminal residue" evidence="9">
    <location>
        <position position="1"/>
    </location>
</feature>
<proteinExistence type="predicted"/>
<feature type="domain" description="Glutamyl/glutaminyl-tRNA synthetase class Ib anti-codon binding" evidence="8">
    <location>
        <begin position="152"/>
        <end position="233"/>
    </location>
</feature>